<evidence type="ECO:0000313" key="4">
    <source>
        <dbReference type="Proteomes" id="UP001589943"/>
    </source>
</evidence>
<feature type="transmembrane region" description="Helical" evidence="2">
    <location>
        <begin position="76"/>
        <end position="93"/>
    </location>
</feature>
<feature type="region of interest" description="Disordered" evidence="1">
    <location>
        <begin position="195"/>
        <end position="231"/>
    </location>
</feature>
<dbReference type="InterPro" id="IPR008523">
    <property type="entry name" value="DUF805"/>
</dbReference>
<keyword evidence="4" id="KW-1185">Reference proteome</keyword>
<feature type="transmembrane region" description="Helical" evidence="2">
    <location>
        <begin position="105"/>
        <end position="126"/>
    </location>
</feature>
<comment type="caution">
    <text evidence="3">The sequence shown here is derived from an EMBL/GenBank/DDBJ whole genome shotgun (WGS) entry which is preliminary data.</text>
</comment>
<name>A0ABV6PKE0_9SPHN</name>
<feature type="transmembrane region" description="Helical" evidence="2">
    <location>
        <begin position="45"/>
        <end position="64"/>
    </location>
</feature>
<reference evidence="3 4" key="1">
    <citation type="submission" date="2024-09" db="EMBL/GenBank/DDBJ databases">
        <authorList>
            <person name="Sun Q."/>
            <person name="Mori K."/>
        </authorList>
    </citation>
    <scope>NUCLEOTIDE SEQUENCE [LARGE SCALE GENOMIC DNA]</scope>
    <source>
        <strain evidence="3 4">NCAIM B.02537</strain>
    </source>
</reference>
<keyword evidence="2" id="KW-0472">Membrane</keyword>
<dbReference type="Proteomes" id="UP001589943">
    <property type="component" value="Unassembled WGS sequence"/>
</dbReference>
<evidence type="ECO:0000313" key="3">
    <source>
        <dbReference type="EMBL" id="MFC0590297.1"/>
    </source>
</evidence>
<evidence type="ECO:0000256" key="1">
    <source>
        <dbReference type="SAM" id="MobiDB-lite"/>
    </source>
</evidence>
<dbReference type="RefSeq" id="WP_379481742.1">
    <property type="nucleotide sequence ID" value="NZ_JBHLTL010000006.1"/>
</dbReference>
<accession>A0ABV6PKE0</accession>
<keyword evidence="2" id="KW-0812">Transmembrane</keyword>
<keyword evidence="2" id="KW-1133">Transmembrane helix</keyword>
<proteinExistence type="predicted"/>
<dbReference type="Pfam" id="PF05656">
    <property type="entry name" value="DUF805"/>
    <property type="match status" value="1"/>
</dbReference>
<evidence type="ECO:0000256" key="2">
    <source>
        <dbReference type="SAM" id="Phobius"/>
    </source>
</evidence>
<dbReference type="EMBL" id="JBHLTL010000006">
    <property type="protein sequence ID" value="MFC0590297.1"/>
    <property type="molecule type" value="Genomic_DNA"/>
</dbReference>
<sequence length="231" mass="24631">MSYSVADKSRIGRSGYWTAFVINIFAVVGLLGGCVVAAISGHIAVAVLCFLLVVPVGIYFRVVMMRRCRDINWPAFLPWVLLGAGILANLARASQGVEGLRNPSAGIPTLLVGLIDFGFMITIGCIDSKDRAGDYVRQFYDDDDQPITPQAAPQAAARMPGGYDADAASAQRAMLSGREQEEAGWDAAIARALEVRQQGGGEDSHRPVAPPVHRPAPALQRPAGGFGRRVV</sequence>
<gene>
    <name evidence="3" type="ORF">ACFFF7_12810</name>
</gene>
<protein>
    <submittedName>
        <fullName evidence="3">DUF805 domain-containing protein</fullName>
    </submittedName>
</protein>
<feature type="transmembrane region" description="Helical" evidence="2">
    <location>
        <begin position="16"/>
        <end position="39"/>
    </location>
</feature>
<organism evidence="3 4">
    <name type="scientific">Novosphingobium aquiterrae</name>
    <dbReference type="NCBI Taxonomy" id="624388"/>
    <lineage>
        <taxon>Bacteria</taxon>
        <taxon>Pseudomonadati</taxon>
        <taxon>Pseudomonadota</taxon>
        <taxon>Alphaproteobacteria</taxon>
        <taxon>Sphingomonadales</taxon>
        <taxon>Sphingomonadaceae</taxon>
        <taxon>Novosphingobium</taxon>
    </lineage>
</organism>